<feature type="signal peptide" evidence="1">
    <location>
        <begin position="1"/>
        <end position="26"/>
    </location>
</feature>
<dbReference type="Gene3D" id="3.40.50.1110">
    <property type="entry name" value="SGNH hydrolase"/>
    <property type="match status" value="1"/>
</dbReference>
<dbReference type="CDD" id="cd01830">
    <property type="entry name" value="XynE_like"/>
    <property type="match status" value="1"/>
</dbReference>
<proteinExistence type="predicted"/>
<dbReference type="SUPFAM" id="SSF52266">
    <property type="entry name" value="SGNH hydrolase"/>
    <property type="match status" value="1"/>
</dbReference>
<dbReference type="Pfam" id="PF00657">
    <property type="entry name" value="Lipase_GDSL"/>
    <property type="match status" value="1"/>
</dbReference>
<evidence type="ECO:0000313" key="3">
    <source>
        <dbReference type="Proteomes" id="UP001595740"/>
    </source>
</evidence>
<dbReference type="GO" id="GO:0016787">
    <property type="term" value="F:hydrolase activity"/>
    <property type="evidence" value="ECO:0007669"/>
    <property type="project" value="UniProtKB-KW"/>
</dbReference>
<sequence>MNVTNRAFALLALLVILAGAAAPSHAATPERRTWITTWTAAPQPLWNGDFALPTNVPYHLWNQTVRQTARVSLGGARVRVRLSNEYGDTPLTIGAAHVALAGKGAGIVTASDRTLTFGGQPSVTIPPGAPVLSDPVELAVAALGEVSVSLYLPSPTPPATFHWDARQTAYIGAGNQTGAATLKADATLTTRVFLSAIEVEAAPATRTVVAIGDSITDGNMATMDANTRWPDVLNQRLVGRDIAVLNAGISGARVLSDKMGVNALARFDRDVLAQPGITAVIVLMGINDISWHGTPLAPDGDATQAEDLIVGYRQLIARAHTRSVRIVGATLTPFEGALQDTPMRGYFTADKERVRQAVNAWIRNSGEFDAVIDFDAATRDPSRLTRLLPAYDSGDHLHPGDAGYRAMAESIDLRALLGTP</sequence>
<comment type="caution">
    <text evidence="2">The sequence shown here is derived from an EMBL/GenBank/DDBJ whole genome shotgun (WGS) entry which is preliminary data.</text>
</comment>
<dbReference type="EMBL" id="JBHRXK010000007">
    <property type="protein sequence ID" value="MFC3552139.1"/>
    <property type="molecule type" value="Genomic_DNA"/>
</dbReference>
<evidence type="ECO:0000256" key="1">
    <source>
        <dbReference type="SAM" id="SignalP"/>
    </source>
</evidence>
<dbReference type="InterPro" id="IPR036514">
    <property type="entry name" value="SGNH_hydro_sf"/>
</dbReference>
<gene>
    <name evidence="2" type="ORF">ACFOLC_14130</name>
</gene>
<keyword evidence="3" id="KW-1185">Reference proteome</keyword>
<dbReference type="PANTHER" id="PTHR43784:SF2">
    <property type="entry name" value="GDSL-LIKE LIPASE_ACYLHYDROLASE, PUTATIVE (AFU_ORTHOLOGUE AFUA_2G00820)-RELATED"/>
    <property type="match status" value="1"/>
</dbReference>
<dbReference type="Proteomes" id="UP001595740">
    <property type="component" value="Unassembled WGS sequence"/>
</dbReference>
<reference evidence="3" key="1">
    <citation type="journal article" date="2019" name="Int. J. Syst. Evol. Microbiol.">
        <title>The Global Catalogue of Microorganisms (GCM) 10K type strain sequencing project: providing services to taxonomists for standard genome sequencing and annotation.</title>
        <authorList>
            <consortium name="The Broad Institute Genomics Platform"/>
            <consortium name="The Broad Institute Genome Sequencing Center for Infectious Disease"/>
            <person name="Wu L."/>
            <person name="Ma J."/>
        </authorList>
    </citation>
    <scope>NUCLEOTIDE SEQUENCE [LARGE SCALE GENOMIC DNA]</scope>
    <source>
        <strain evidence="3">KCTC 42875</strain>
    </source>
</reference>
<dbReference type="RefSeq" id="WP_386759899.1">
    <property type="nucleotide sequence ID" value="NZ_JBHRXK010000007.1"/>
</dbReference>
<evidence type="ECO:0000313" key="2">
    <source>
        <dbReference type="EMBL" id="MFC3552139.1"/>
    </source>
</evidence>
<dbReference type="InterPro" id="IPR001087">
    <property type="entry name" value="GDSL"/>
</dbReference>
<dbReference type="PANTHER" id="PTHR43784">
    <property type="entry name" value="GDSL-LIKE LIPASE/ACYLHYDROLASE, PUTATIVE (AFU_ORTHOLOGUE AFUA_2G00820)-RELATED"/>
    <property type="match status" value="1"/>
</dbReference>
<name>A0ABV7RR94_9GAMM</name>
<accession>A0ABV7RR94</accession>
<protein>
    <submittedName>
        <fullName evidence="2">SGNH/GDSL hydrolase family protein</fullName>
    </submittedName>
</protein>
<organism evidence="2 3">
    <name type="scientific">Lysobacter cavernae</name>
    <dbReference type="NCBI Taxonomy" id="1685901"/>
    <lineage>
        <taxon>Bacteria</taxon>
        <taxon>Pseudomonadati</taxon>
        <taxon>Pseudomonadota</taxon>
        <taxon>Gammaproteobacteria</taxon>
        <taxon>Lysobacterales</taxon>
        <taxon>Lysobacteraceae</taxon>
        <taxon>Lysobacter</taxon>
    </lineage>
</organism>
<keyword evidence="1" id="KW-0732">Signal</keyword>
<keyword evidence="2" id="KW-0378">Hydrolase</keyword>
<feature type="chain" id="PRO_5045219521" evidence="1">
    <location>
        <begin position="27"/>
        <end position="420"/>
    </location>
</feature>
<dbReference type="InterPro" id="IPR053140">
    <property type="entry name" value="GDSL_Rv0518-like"/>
</dbReference>